<gene>
    <name evidence="1" type="ORF">METZ01_LOCUS342485</name>
</gene>
<proteinExistence type="predicted"/>
<sequence>VRKDGLVEGTALCVVMDGTTKYPVKFAVGDKGCQRVRDEERKNVHAVIRGCMINAVWRYDGMDAFELGWANDAAKEMKQREMEEREGYKWMEVTYNPYKYRTFVSIDTNPFRATENVIEPIFTARKVIIMDKVWAQVPTQETQESN</sequence>
<dbReference type="EMBL" id="UINC01117299">
    <property type="protein sequence ID" value="SVC89631.1"/>
    <property type="molecule type" value="Genomic_DNA"/>
</dbReference>
<dbReference type="InterPro" id="IPR058002">
    <property type="entry name" value="Gp82"/>
</dbReference>
<accession>A0A382QZ77</accession>
<feature type="non-terminal residue" evidence="1">
    <location>
        <position position="1"/>
    </location>
</feature>
<evidence type="ECO:0000313" key="1">
    <source>
        <dbReference type="EMBL" id="SVC89631.1"/>
    </source>
</evidence>
<reference evidence="1" key="1">
    <citation type="submission" date="2018-05" db="EMBL/GenBank/DDBJ databases">
        <authorList>
            <person name="Lanie J.A."/>
            <person name="Ng W.-L."/>
            <person name="Kazmierczak K.M."/>
            <person name="Andrzejewski T.M."/>
            <person name="Davidsen T.M."/>
            <person name="Wayne K.J."/>
            <person name="Tettelin H."/>
            <person name="Glass J.I."/>
            <person name="Rusch D."/>
            <person name="Podicherti R."/>
            <person name="Tsui H.-C.T."/>
            <person name="Winkler M.E."/>
        </authorList>
    </citation>
    <scope>NUCLEOTIDE SEQUENCE</scope>
</reference>
<dbReference type="Pfam" id="PF25735">
    <property type="entry name" value="Phage_L5_gp82"/>
    <property type="match status" value="1"/>
</dbReference>
<protein>
    <submittedName>
        <fullName evidence="1">Uncharacterized protein</fullName>
    </submittedName>
</protein>
<dbReference type="AlphaFoldDB" id="A0A382QZ77"/>
<organism evidence="1">
    <name type="scientific">marine metagenome</name>
    <dbReference type="NCBI Taxonomy" id="408172"/>
    <lineage>
        <taxon>unclassified sequences</taxon>
        <taxon>metagenomes</taxon>
        <taxon>ecological metagenomes</taxon>
    </lineage>
</organism>
<name>A0A382QZ77_9ZZZZ</name>